<dbReference type="GO" id="GO:0005634">
    <property type="term" value="C:nucleus"/>
    <property type="evidence" value="ECO:0000318"/>
    <property type="project" value="GO_Central"/>
</dbReference>
<evidence type="ECO:0000313" key="7">
    <source>
        <dbReference type="Proteomes" id="UP000001357"/>
    </source>
</evidence>
<evidence type="ECO:0000259" key="5">
    <source>
        <dbReference type="PROSITE" id="PS51192"/>
    </source>
</evidence>
<dbReference type="SUPFAM" id="SSF52540">
    <property type="entry name" value="P-loop containing nucleoside triphosphate hydrolases"/>
    <property type="match status" value="1"/>
</dbReference>
<evidence type="ECO:0000256" key="2">
    <source>
        <dbReference type="ARBA" id="ARBA00023015"/>
    </source>
</evidence>
<dbReference type="InterPro" id="IPR026937">
    <property type="entry name" value="SBNO_Helicase_C_dom"/>
</dbReference>
<dbReference type="PROSITE" id="PS51192">
    <property type="entry name" value="HELICASE_ATP_BIND_1"/>
    <property type="match status" value="1"/>
</dbReference>
<feature type="compositionally biased region" description="Acidic residues" evidence="4">
    <location>
        <begin position="1208"/>
        <end position="1221"/>
    </location>
</feature>
<evidence type="ECO:0000256" key="1">
    <source>
        <dbReference type="ARBA" id="ARBA00006992"/>
    </source>
</evidence>
<feature type="region of interest" description="Disordered" evidence="4">
    <location>
        <begin position="1"/>
        <end position="85"/>
    </location>
</feature>
<dbReference type="eggNOG" id="KOG1513">
    <property type="taxonomic scope" value="Eukaryota"/>
</dbReference>
<evidence type="ECO:0000256" key="3">
    <source>
        <dbReference type="ARBA" id="ARBA00023163"/>
    </source>
</evidence>
<keyword evidence="3" id="KW-0804">Transcription</keyword>
<dbReference type="GO" id="GO:0042393">
    <property type="term" value="F:histone binding"/>
    <property type="evidence" value="ECO:0000318"/>
    <property type="project" value="GO_Central"/>
</dbReference>
<dbReference type="Pfam" id="PF13871">
    <property type="entry name" value="Helicase_C_4"/>
    <property type="match status" value="1"/>
</dbReference>
<dbReference type="Proteomes" id="UP000001357">
    <property type="component" value="Unassembled WGS sequence"/>
</dbReference>
<evidence type="ECO:0000313" key="6">
    <source>
        <dbReference type="EMBL" id="EDQ86658.1"/>
    </source>
</evidence>
<feature type="compositionally biased region" description="Polar residues" evidence="4">
    <location>
        <begin position="1088"/>
        <end position="1103"/>
    </location>
</feature>
<dbReference type="Pfam" id="PF25373">
    <property type="entry name" value="SBNO"/>
    <property type="match status" value="1"/>
</dbReference>
<protein>
    <recommendedName>
        <fullName evidence="5">Helicase ATP-binding domain-containing protein</fullName>
    </recommendedName>
</protein>
<organism evidence="6 7">
    <name type="scientific">Monosiga brevicollis</name>
    <name type="common">Choanoflagellate</name>
    <dbReference type="NCBI Taxonomy" id="81824"/>
    <lineage>
        <taxon>Eukaryota</taxon>
        <taxon>Choanoflagellata</taxon>
        <taxon>Craspedida</taxon>
        <taxon>Salpingoecidae</taxon>
        <taxon>Monosiga</taxon>
    </lineage>
</organism>
<accession>A9V749</accession>
<dbReference type="InParanoid" id="A9V749"/>
<dbReference type="Pfam" id="PF13872">
    <property type="entry name" value="AAA_34"/>
    <property type="match status" value="1"/>
</dbReference>
<evidence type="ECO:0000256" key="4">
    <source>
        <dbReference type="SAM" id="MobiDB-lite"/>
    </source>
</evidence>
<dbReference type="EMBL" id="CH991564">
    <property type="protein sequence ID" value="EDQ86658.1"/>
    <property type="molecule type" value="Genomic_DNA"/>
</dbReference>
<dbReference type="FunCoup" id="A9V749">
    <property type="interactions" value="680"/>
</dbReference>
<feature type="region of interest" description="Disordered" evidence="4">
    <location>
        <begin position="1141"/>
        <end position="1366"/>
    </location>
</feature>
<dbReference type="Gene3D" id="3.40.50.300">
    <property type="entry name" value="P-loop containing nucleotide triphosphate hydrolases"/>
    <property type="match status" value="1"/>
</dbReference>
<dbReference type="GO" id="GO:0006355">
    <property type="term" value="P:regulation of DNA-templated transcription"/>
    <property type="evidence" value="ECO:0000318"/>
    <property type="project" value="GO_Central"/>
</dbReference>
<dbReference type="PANTHER" id="PTHR12706">
    <property type="entry name" value="STRAWBERRY NOTCH-RELATED"/>
    <property type="match status" value="1"/>
</dbReference>
<dbReference type="GO" id="GO:0031490">
    <property type="term" value="F:chromatin DNA binding"/>
    <property type="evidence" value="ECO:0000318"/>
    <property type="project" value="GO_Central"/>
</dbReference>
<reference evidence="6 7" key="1">
    <citation type="journal article" date="2008" name="Nature">
        <title>The genome of the choanoflagellate Monosiga brevicollis and the origin of metazoans.</title>
        <authorList>
            <consortium name="JGI Sequencing"/>
            <person name="King N."/>
            <person name="Westbrook M.J."/>
            <person name="Young S.L."/>
            <person name="Kuo A."/>
            <person name="Abedin M."/>
            <person name="Chapman J."/>
            <person name="Fairclough S."/>
            <person name="Hellsten U."/>
            <person name="Isogai Y."/>
            <person name="Letunic I."/>
            <person name="Marr M."/>
            <person name="Pincus D."/>
            <person name="Putnam N."/>
            <person name="Rokas A."/>
            <person name="Wright K.J."/>
            <person name="Zuzow R."/>
            <person name="Dirks W."/>
            <person name="Good M."/>
            <person name="Goodstein D."/>
            <person name="Lemons D."/>
            <person name="Li W."/>
            <person name="Lyons J.B."/>
            <person name="Morris A."/>
            <person name="Nichols S."/>
            <person name="Richter D.J."/>
            <person name="Salamov A."/>
            <person name="Bork P."/>
            <person name="Lim W.A."/>
            <person name="Manning G."/>
            <person name="Miller W.T."/>
            <person name="McGinnis W."/>
            <person name="Shapiro H."/>
            <person name="Tjian R."/>
            <person name="Grigoriev I.V."/>
            <person name="Rokhsar D."/>
        </authorList>
    </citation>
    <scope>NUCLEOTIDE SEQUENCE [LARGE SCALE GENOMIC DNA]</scope>
    <source>
        <strain evidence="7">MX1 / ATCC 50154</strain>
    </source>
</reference>
<dbReference type="InterPro" id="IPR027417">
    <property type="entry name" value="P-loop_NTPase"/>
</dbReference>
<feature type="domain" description="Helicase ATP-binding" evidence="5">
    <location>
        <begin position="155"/>
        <end position="325"/>
    </location>
</feature>
<feature type="region of interest" description="Disordered" evidence="4">
    <location>
        <begin position="1079"/>
        <end position="1106"/>
    </location>
</feature>
<feature type="compositionally biased region" description="Acidic residues" evidence="4">
    <location>
        <begin position="1319"/>
        <end position="1336"/>
    </location>
</feature>
<dbReference type="PANTHER" id="PTHR12706:SF33">
    <property type="entry name" value="PROTEIN WITH HELICASE_C DOMAIN"/>
    <property type="match status" value="1"/>
</dbReference>
<dbReference type="FunFam" id="3.40.50.300:FF:000342">
    <property type="entry name" value="Protein strawberry notch homolog 2"/>
    <property type="match status" value="1"/>
</dbReference>
<keyword evidence="7" id="KW-1185">Reference proteome</keyword>
<name>A9V749_MONBE</name>
<comment type="similarity">
    <text evidence="1">Belongs to the SBNO family.</text>
</comment>
<proteinExistence type="inferred from homology"/>
<dbReference type="InterPro" id="IPR039187">
    <property type="entry name" value="SNO_AAA"/>
</dbReference>
<dbReference type="InterPro" id="IPR026741">
    <property type="entry name" value="SNO"/>
</dbReference>
<dbReference type="InterPro" id="IPR014001">
    <property type="entry name" value="Helicase_ATP-bd"/>
</dbReference>
<feature type="compositionally biased region" description="Polar residues" evidence="4">
    <location>
        <begin position="1258"/>
        <end position="1272"/>
    </location>
</feature>
<dbReference type="InterPro" id="IPR057332">
    <property type="entry name" value="SBNO_a/b_dom"/>
</dbReference>
<dbReference type="RefSeq" id="XP_001748494.1">
    <property type="nucleotide sequence ID" value="XM_001748442.1"/>
</dbReference>
<dbReference type="KEGG" id="mbr:MONBRDRAFT_28079"/>
<gene>
    <name evidence="6" type="ORF">MONBRDRAFT_28079</name>
</gene>
<keyword evidence="2" id="KW-0805">Transcription regulation</keyword>
<sequence length="1366" mass="150281">MPPQPPTASASMPPQPPNRVQHATSLPPSYYAARAQKRHARSKRSDKSHSRKHVKIEPPTPAPVKSAERQQEEEGQEEEGHDLSEVFVPYRPQETGWGKPHPAQIVEPASLASVHLPKATYPLRKSLPASVIDDGKLSALQLEGVMYACMQHERILPNGYRRAILIGDGAGVGKGRQIAGILFENLLHERKRHIWFSISTDLCADAERDLRDIGCQVNVIDGCQELDKMTELPDGVLFSTYATLVSPGSRFSAESRYEQLVQWCGPEFDGCIVFDECHKAKNLHLEKPGASSKVALRVNDLQQAFPKARVVYCSATGVTDLRNLAYMDRLGMWGPGQAFANFEDFKREMSQNGIAAAEMLAMELKAQGVYLSRTLSYESAEFNNCDISLTEAQMDLYNRAADFWGRLYRAASRLGKVPRAYYAAHQRFFKQLCLSIKVPQLVARVKEALASGDHCVVIGLQSTGEARLQAAFARESGYRNSLVSLTEEIARAFIESTFPCPGRAFVPHAGPPTLGAQLLEELKNLRLPPSPLDDLIDQLGGPSAVAELTGRKQRQVRVGHTSSFVIEERAAINCGPIDPTDGINIVEKNAFLDGRKLIAIISDAASTGLMSLGISLHADVRRENQHRRVHFTFELPWSADKAVQQLGRSHRSNQACGPRYELMSTELAGERRFAAAVARRLRFMGALTRGDRRAASGQDMGSWDIDTNYGRLALREMGGLLQEKKKRESAYMAMTVSSILSLERILEHVPEGRLRARVCQLFPTDDALFQGLKANARRLHSSQAFKSVSAFLNGVLGLPVEGQNIMFGALMVLHRRTIERAKEEGKYSEGIHEITGDKIQLVSERDITSEVHHTELTRDRGMSFEEALDRLQAAPPGTARFMLQSRATGGQRRCVLVTEAPKRNPQHSTTYYFFRPNIGQVRHRFGAQELLSYNAVEPSAVKSTWQRIHSEAERLCLHGPKCTIPNCSFGKRRQRFHILSGRLVKYWKTLSDHLSRHSRYLIVAERSLNIARCSLGQRSFIGLLWPDALVQDLPSLFVPVAAPAPNPTSSLVERSLLGDRPQQHHKHPRLERTIRSAPAQPHVAQPRWTPSTASYTMPSQEASAGSHVPLFSRAAAGPPIKMQRSATTPAASRTTDFIDLTLDSDDDSGNDDGAKVSSIPTMRAHLPGPISTPGAAPSSHPESKPELKSAPDQASAVRTSTSSPEVIVLDDDDDNDDDDDADSKAVTAPSQPSRLAQPGPVSLLAVPAPMGGAHCVSQERSSAQQPATSTLPPQLPRHQSLDVKPVLLPEGIWTENQQLTNGPTPEASTPHELPMPPDTDSEAEASEWDEASDAESDVSSLPDVFVLSSRSTAPSPKRSKWSQPPA</sequence>
<dbReference type="GeneID" id="5893803"/>
<feature type="compositionally biased region" description="Polar residues" evidence="4">
    <location>
        <begin position="1294"/>
        <end position="1307"/>
    </location>
</feature>